<protein>
    <submittedName>
        <fullName evidence="2">Alpha/beta fold hydrolase</fullName>
    </submittedName>
</protein>
<organism evidence="2 3">
    <name type="scientific">Candidatus Akkermansia intestinigallinarum</name>
    <dbReference type="NCBI Taxonomy" id="2838431"/>
    <lineage>
        <taxon>Bacteria</taxon>
        <taxon>Pseudomonadati</taxon>
        <taxon>Verrucomicrobiota</taxon>
        <taxon>Verrucomicrobiia</taxon>
        <taxon>Verrucomicrobiales</taxon>
        <taxon>Akkermansiaceae</taxon>
        <taxon>Akkermansia</taxon>
    </lineage>
</organism>
<dbReference type="GO" id="GO:0016787">
    <property type="term" value="F:hydrolase activity"/>
    <property type="evidence" value="ECO:0007669"/>
    <property type="project" value="UniProtKB-KW"/>
</dbReference>
<name>A0A9D2AH44_9BACT</name>
<reference evidence="2" key="2">
    <citation type="submission" date="2021-04" db="EMBL/GenBank/DDBJ databases">
        <authorList>
            <person name="Gilroy R."/>
        </authorList>
    </citation>
    <scope>NUCLEOTIDE SEQUENCE</scope>
    <source>
        <strain evidence="2">14975</strain>
    </source>
</reference>
<feature type="non-terminal residue" evidence="2">
    <location>
        <position position="1"/>
    </location>
</feature>
<dbReference type="EMBL" id="DXFQ01000092">
    <property type="protein sequence ID" value="HIX20000.1"/>
    <property type="molecule type" value="Genomic_DNA"/>
</dbReference>
<dbReference type="SUPFAM" id="SSF53474">
    <property type="entry name" value="alpha/beta-Hydrolases"/>
    <property type="match status" value="1"/>
</dbReference>
<dbReference type="Pfam" id="PF00561">
    <property type="entry name" value="Abhydrolase_1"/>
    <property type="match status" value="1"/>
</dbReference>
<dbReference type="InterPro" id="IPR029058">
    <property type="entry name" value="AB_hydrolase_fold"/>
</dbReference>
<comment type="caution">
    <text evidence="2">The sequence shown here is derived from an EMBL/GenBank/DDBJ whole genome shotgun (WGS) entry which is preliminary data.</text>
</comment>
<proteinExistence type="predicted"/>
<dbReference type="InterPro" id="IPR000073">
    <property type="entry name" value="AB_hydrolase_1"/>
</dbReference>
<dbReference type="Gene3D" id="3.40.50.1820">
    <property type="entry name" value="alpha/beta hydrolase"/>
    <property type="match status" value="2"/>
</dbReference>
<dbReference type="Proteomes" id="UP000823964">
    <property type="component" value="Unassembled WGS sequence"/>
</dbReference>
<reference evidence="2" key="1">
    <citation type="journal article" date="2021" name="PeerJ">
        <title>Extensive microbial diversity within the chicken gut microbiome revealed by metagenomics and culture.</title>
        <authorList>
            <person name="Gilroy R."/>
            <person name="Ravi A."/>
            <person name="Getino M."/>
            <person name="Pursley I."/>
            <person name="Horton D.L."/>
            <person name="Alikhan N.F."/>
            <person name="Baker D."/>
            <person name="Gharbi K."/>
            <person name="Hall N."/>
            <person name="Watson M."/>
            <person name="Adriaenssens E.M."/>
            <person name="Foster-Nyarko E."/>
            <person name="Jarju S."/>
            <person name="Secka A."/>
            <person name="Antonio M."/>
            <person name="Oren A."/>
            <person name="Chaudhuri R.R."/>
            <person name="La Ragione R."/>
            <person name="Hildebrand F."/>
            <person name="Pallen M.J."/>
        </authorList>
    </citation>
    <scope>NUCLEOTIDE SEQUENCE</scope>
    <source>
        <strain evidence="2">14975</strain>
    </source>
</reference>
<dbReference type="AlphaFoldDB" id="A0A9D2AH44"/>
<dbReference type="PANTHER" id="PTHR12277:SF79">
    <property type="entry name" value="XAA-PRO DIPEPTIDYL-PEPTIDASE-RELATED"/>
    <property type="match status" value="1"/>
</dbReference>
<evidence type="ECO:0000313" key="3">
    <source>
        <dbReference type="Proteomes" id="UP000823964"/>
    </source>
</evidence>
<evidence type="ECO:0000259" key="1">
    <source>
        <dbReference type="Pfam" id="PF00561"/>
    </source>
</evidence>
<evidence type="ECO:0000313" key="2">
    <source>
        <dbReference type="EMBL" id="HIX20000.1"/>
    </source>
</evidence>
<dbReference type="PANTHER" id="PTHR12277">
    <property type="entry name" value="ALPHA/BETA HYDROLASE DOMAIN-CONTAINING PROTEIN"/>
    <property type="match status" value="1"/>
</dbReference>
<feature type="domain" description="AB hydrolase-1" evidence="1">
    <location>
        <begin position="34"/>
        <end position="132"/>
    </location>
</feature>
<accession>A0A9D2AH44</accession>
<keyword evidence="2" id="KW-0378">Hydrolase</keyword>
<sequence length="236" mass="25559">EKARAELEAAHLQLPMEDGTKLSGWFFNRGAQAPLVLMFGGNNMHVGSFLDLPLADMSRSYLLLNYRGFGESEGEPSEESVVADACFSYDWAVAQVGGQPASVAVVGFSLGSGVAVQLAARRPLSRLVLICPFDSIVGVAEDFVPCLPNLALRDRFDSAAKAPLIRCPLCILAAERDSIVQPPRTQKLREAFAREHEYRSYPCDHNDIFAAPGFSRDLFNCLPSGAEATVAPLPES</sequence>
<gene>
    <name evidence="2" type="ORF">H9862_05280</name>
</gene>